<comment type="caution">
    <text evidence="2">The sequence shown here is derived from an EMBL/GenBank/DDBJ whole genome shotgun (WGS) entry which is preliminary data.</text>
</comment>
<accession>A0ABR2K5F4</accession>
<feature type="region of interest" description="Disordered" evidence="1">
    <location>
        <begin position="1"/>
        <end position="24"/>
    </location>
</feature>
<evidence type="ECO:0000313" key="3">
    <source>
        <dbReference type="Proteomes" id="UP001470230"/>
    </source>
</evidence>
<reference evidence="2 3" key="1">
    <citation type="submission" date="2024-04" db="EMBL/GenBank/DDBJ databases">
        <title>Tritrichomonas musculus Genome.</title>
        <authorList>
            <person name="Alves-Ferreira E."/>
            <person name="Grigg M."/>
            <person name="Lorenzi H."/>
            <person name="Galac M."/>
        </authorList>
    </citation>
    <scope>NUCLEOTIDE SEQUENCE [LARGE SCALE GENOMIC DNA]</scope>
    <source>
        <strain evidence="2 3">EAF2021</strain>
    </source>
</reference>
<keyword evidence="3" id="KW-1185">Reference proteome</keyword>
<evidence type="ECO:0000256" key="1">
    <source>
        <dbReference type="SAM" id="MobiDB-lite"/>
    </source>
</evidence>
<protein>
    <submittedName>
        <fullName evidence="2">Uncharacterized protein</fullName>
    </submittedName>
</protein>
<proteinExistence type="predicted"/>
<dbReference type="Proteomes" id="UP001470230">
    <property type="component" value="Unassembled WGS sequence"/>
</dbReference>
<dbReference type="EMBL" id="JAPFFF010000007">
    <property type="protein sequence ID" value="KAK8886357.1"/>
    <property type="molecule type" value="Genomic_DNA"/>
</dbReference>
<name>A0ABR2K5F4_9EUKA</name>
<feature type="compositionally biased region" description="Basic and acidic residues" evidence="1">
    <location>
        <begin position="1"/>
        <end position="18"/>
    </location>
</feature>
<organism evidence="2 3">
    <name type="scientific">Tritrichomonas musculus</name>
    <dbReference type="NCBI Taxonomy" id="1915356"/>
    <lineage>
        <taxon>Eukaryota</taxon>
        <taxon>Metamonada</taxon>
        <taxon>Parabasalia</taxon>
        <taxon>Tritrichomonadida</taxon>
        <taxon>Tritrichomonadidae</taxon>
        <taxon>Tritrichomonas</taxon>
    </lineage>
</organism>
<gene>
    <name evidence="2" type="ORF">M9Y10_041820</name>
</gene>
<sequence length="744" mass="88112">MQKKSEDLSLNKQKEFKKQLKKSRNRLPTLEEEVSQIDFLKNGKEEYEEYAEEQLAKHRVNLIKNKVLYLYKKNRELCQRCKYLEEQLEKMEYDTYNKESKKLLEVSLEINSISPESYTLLSEKLNFPSKSKIDRLCNELTKNIPDLLRNIEKVPDIVNLWREKCNISKSQTIYACLSVDAIYFTPNVILDEKSIFDGLIFKQDEEILISKNVFKLFLEKPNEFKNFLSLNSNNIIKAAFVFQVQPYDDQFPTFIVYVKAACNGKANDEIIECLNMIKDYLKNRNITVLNFVFDGDNGYKNLHENFFLSYIKSIIKNNIISFSRTRLFKISSDFLHIIKRLRYRLFWADIFAGFTLSENFFNIDKLKKLFPRLADVIWSDEPITKMHETLALVLFSPQNLLFLLEHKHFTEAAYWMPISLCILAFDGNKVGYDNRSFLLEISFWMLVFYYEQKNKSQKIELNETKRNGKKLQFYSQQLLIEFLNTIYTNIQLMHQLKKFKFSRASTDPLEHKFGCCRKRSKYVHTLNKFLRVVSHMQAIQQKEIFYKCDKFEQELEKIHCRNHSFGVVVEEKKIDADEESRSEKCYSAQQIARAMLNCAGFPEIKQLVSSDKDIIGYLINFIYDLLDEEEPPKKKRQITHRSFTYGVGQCSNGKLITTSSIKTFQIKASKKEQKKIFLEEKIREKFGLSEDQIITKKNYLELIKRIKNYSQNKMHVPTNKCSKEELVNWLLDHLRTFISIIPDI</sequence>
<evidence type="ECO:0000313" key="2">
    <source>
        <dbReference type="EMBL" id="KAK8886357.1"/>
    </source>
</evidence>